<accession>A0AAD7F823</accession>
<sequence length="386" mass="34942">MVSSMIRAGLVFHFALFATALVIPRVPAGTQFITGPCTSDGDCASGCCNAKTALCAARLVALEGAGCGFGSSSAGVGAAAPAAATDAAASAPAATVAAAAPAGTQFITGACTSDADCASGCCNAKTALCAARLVALEGAGCGFGSSSAGIGAAAPAVSTPAAAPAATVAAASPPAATIAAAAPTGTQFITGACASDADCASGCCNAKTALCAARLVALEGAGCGFGSSSVGVGAAAPAVSTPAAVPAATVAAATTIAASTIAAAAPAGTQFITGVCASDADCASGCCNAKTAQCAARLVALEGAGCGFGSASAGVGAAASAAATPAAAPAPAAPADGAPAKAPGTQFITGACTSDADCASGCCGKKSGLCAARAVALETAGCGFGA</sequence>
<comment type="caution">
    <text evidence="2">The sequence shown here is derived from an EMBL/GenBank/DDBJ whole genome shotgun (WGS) entry which is preliminary data.</text>
</comment>
<feature type="signal peptide" evidence="1">
    <location>
        <begin position="1"/>
        <end position="20"/>
    </location>
</feature>
<keyword evidence="3" id="KW-1185">Reference proteome</keyword>
<proteinExistence type="predicted"/>
<protein>
    <recommendedName>
        <fullName evidence="4">Biotrophy-associated secreted protein 2</fullName>
    </recommendedName>
</protein>
<name>A0AAD7F823_MYCRO</name>
<evidence type="ECO:0000256" key="1">
    <source>
        <dbReference type="SAM" id="SignalP"/>
    </source>
</evidence>
<dbReference type="EMBL" id="JARKIE010001583">
    <property type="protein sequence ID" value="KAJ7601414.1"/>
    <property type="molecule type" value="Genomic_DNA"/>
</dbReference>
<evidence type="ECO:0000313" key="3">
    <source>
        <dbReference type="Proteomes" id="UP001221757"/>
    </source>
</evidence>
<reference evidence="2" key="1">
    <citation type="submission" date="2023-03" db="EMBL/GenBank/DDBJ databases">
        <title>Massive genome expansion in bonnet fungi (Mycena s.s.) driven by repeated elements and novel gene families across ecological guilds.</title>
        <authorList>
            <consortium name="Lawrence Berkeley National Laboratory"/>
            <person name="Harder C.B."/>
            <person name="Miyauchi S."/>
            <person name="Viragh M."/>
            <person name="Kuo A."/>
            <person name="Thoen E."/>
            <person name="Andreopoulos B."/>
            <person name="Lu D."/>
            <person name="Skrede I."/>
            <person name="Drula E."/>
            <person name="Henrissat B."/>
            <person name="Morin E."/>
            <person name="Kohler A."/>
            <person name="Barry K."/>
            <person name="LaButti K."/>
            <person name="Morin E."/>
            <person name="Salamov A."/>
            <person name="Lipzen A."/>
            <person name="Mereny Z."/>
            <person name="Hegedus B."/>
            <person name="Baldrian P."/>
            <person name="Stursova M."/>
            <person name="Weitz H."/>
            <person name="Taylor A."/>
            <person name="Grigoriev I.V."/>
            <person name="Nagy L.G."/>
            <person name="Martin F."/>
            <person name="Kauserud H."/>
        </authorList>
    </citation>
    <scope>NUCLEOTIDE SEQUENCE</scope>
    <source>
        <strain evidence="2">CBHHK067</strain>
    </source>
</reference>
<evidence type="ECO:0008006" key="4">
    <source>
        <dbReference type="Google" id="ProtNLM"/>
    </source>
</evidence>
<dbReference type="SMART" id="SM00286">
    <property type="entry name" value="PTI"/>
    <property type="match status" value="5"/>
</dbReference>
<feature type="chain" id="PRO_5041905345" description="Biotrophy-associated secreted protein 2" evidence="1">
    <location>
        <begin position="21"/>
        <end position="386"/>
    </location>
</feature>
<organism evidence="2 3">
    <name type="scientific">Mycena rosella</name>
    <name type="common">Pink bonnet</name>
    <name type="synonym">Agaricus rosellus</name>
    <dbReference type="NCBI Taxonomy" id="1033263"/>
    <lineage>
        <taxon>Eukaryota</taxon>
        <taxon>Fungi</taxon>
        <taxon>Dikarya</taxon>
        <taxon>Basidiomycota</taxon>
        <taxon>Agaricomycotina</taxon>
        <taxon>Agaricomycetes</taxon>
        <taxon>Agaricomycetidae</taxon>
        <taxon>Agaricales</taxon>
        <taxon>Marasmiineae</taxon>
        <taxon>Mycenaceae</taxon>
        <taxon>Mycena</taxon>
    </lineage>
</organism>
<gene>
    <name evidence="2" type="ORF">B0H17DRAFT_1223162</name>
</gene>
<keyword evidence="1" id="KW-0732">Signal</keyword>
<dbReference type="Proteomes" id="UP001221757">
    <property type="component" value="Unassembled WGS sequence"/>
</dbReference>
<dbReference type="AlphaFoldDB" id="A0AAD7F823"/>
<evidence type="ECO:0000313" key="2">
    <source>
        <dbReference type="EMBL" id="KAJ7601414.1"/>
    </source>
</evidence>